<name>A0A9N8ZKC9_9GLOM</name>
<feature type="transmembrane region" description="Helical" evidence="2">
    <location>
        <begin position="6"/>
        <end position="27"/>
    </location>
</feature>
<keyword evidence="2" id="KW-0472">Membrane</keyword>
<comment type="caution">
    <text evidence="3">The sequence shown here is derived from an EMBL/GenBank/DDBJ whole genome shotgun (WGS) entry which is preliminary data.</text>
</comment>
<dbReference type="Proteomes" id="UP000789831">
    <property type="component" value="Unassembled WGS sequence"/>
</dbReference>
<keyword evidence="4" id="KW-1185">Reference proteome</keyword>
<evidence type="ECO:0000313" key="3">
    <source>
        <dbReference type="EMBL" id="CAG8498977.1"/>
    </source>
</evidence>
<feature type="compositionally biased region" description="Polar residues" evidence="1">
    <location>
        <begin position="58"/>
        <end position="90"/>
    </location>
</feature>
<accession>A0A9N8ZKC9</accession>
<protein>
    <submittedName>
        <fullName evidence="3">573_t:CDS:1</fullName>
    </submittedName>
</protein>
<evidence type="ECO:0000256" key="2">
    <source>
        <dbReference type="SAM" id="Phobius"/>
    </source>
</evidence>
<dbReference type="EMBL" id="CAJVPL010000452">
    <property type="protein sequence ID" value="CAG8498977.1"/>
    <property type="molecule type" value="Genomic_DNA"/>
</dbReference>
<feature type="region of interest" description="Disordered" evidence="1">
    <location>
        <begin position="39"/>
        <end position="90"/>
    </location>
</feature>
<reference evidence="3" key="1">
    <citation type="submission" date="2021-06" db="EMBL/GenBank/DDBJ databases">
        <authorList>
            <person name="Kallberg Y."/>
            <person name="Tangrot J."/>
            <person name="Rosling A."/>
        </authorList>
    </citation>
    <scope>NUCLEOTIDE SEQUENCE</scope>
    <source>
        <strain evidence="3">MT106</strain>
    </source>
</reference>
<organism evidence="3 4">
    <name type="scientific">Ambispora gerdemannii</name>
    <dbReference type="NCBI Taxonomy" id="144530"/>
    <lineage>
        <taxon>Eukaryota</taxon>
        <taxon>Fungi</taxon>
        <taxon>Fungi incertae sedis</taxon>
        <taxon>Mucoromycota</taxon>
        <taxon>Glomeromycotina</taxon>
        <taxon>Glomeromycetes</taxon>
        <taxon>Archaeosporales</taxon>
        <taxon>Ambisporaceae</taxon>
        <taxon>Ambispora</taxon>
    </lineage>
</organism>
<proteinExistence type="predicted"/>
<keyword evidence="2" id="KW-0812">Transmembrane</keyword>
<evidence type="ECO:0000313" key="4">
    <source>
        <dbReference type="Proteomes" id="UP000789831"/>
    </source>
</evidence>
<dbReference type="AlphaFoldDB" id="A0A9N8ZKC9"/>
<sequence>MTSLHAIQLVAFILFLVSIFLITTYYFSQRNLWSSKVSSSDDQLPQYRPKSSDENSTKRWSTPTLINGMYPTNNKSGDSTNYIKNNNSSNSERIKCNDQSQFFELQKDVVPSVARFAGKRYRMLAHHDKILWNLECKHGRELSRGLKGASQG</sequence>
<keyword evidence="2" id="KW-1133">Transmembrane helix</keyword>
<gene>
    <name evidence="3" type="ORF">AGERDE_LOCUS4147</name>
</gene>
<evidence type="ECO:0000256" key="1">
    <source>
        <dbReference type="SAM" id="MobiDB-lite"/>
    </source>
</evidence>